<sequence>MQDRKAFRRTLTTIWALQGLAFLAGLALLTSCNIAFDWPAALNQNVLLIALCAPIALFYCTVRFEGRIASGLGTWVFIMAFPMAFAPLSYATTALAGGSHLWDGQLATWDKSIGYDWLAALAFADRHPMVAALLRTPYLSIIDQCLALIVLLTLRAEYEHAQKLCLAVTMALTACIATSAFMPTVGVYTYFNLQPDQHANIALATTTREGAHVMALRDGSFAKFSFQSAMGILTFPSFHAVLAVLFAWSGWRIPGLRWGFAALNGGMLAATPLHGGHYLVDVLAGGSIAVVAIYFSEKLRSWIGADAASVSATCSDPLAAHAGR</sequence>
<feature type="domain" description="Inositolphosphotransferase Aur1/Ipt1" evidence="2">
    <location>
        <begin position="105"/>
        <end position="294"/>
    </location>
</feature>
<feature type="transmembrane region" description="Helical" evidence="1">
    <location>
        <begin position="72"/>
        <end position="92"/>
    </location>
</feature>
<evidence type="ECO:0000313" key="4">
    <source>
        <dbReference type="Proteomes" id="UP000603912"/>
    </source>
</evidence>
<dbReference type="InterPro" id="IPR026841">
    <property type="entry name" value="Aur1/Ipt1"/>
</dbReference>
<evidence type="ECO:0000313" key="3">
    <source>
        <dbReference type="EMBL" id="GGH25565.1"/>
    </source>
</evidence>
<evidence type="ECO:0000256" key="1">
    <source>
        <dbReference type="SAM" id="Phobius"/>
    </source>
</evidence>
<feature type="transmembrane region" description="Helical" evidence="1">
    <location>
        <begin position="166"/>
        <end position="191"/>
    </location>
</feature>
<proteinExistence type="predicted"/>
<dbReference type="GO" id="GO:0016020">
    <property type="term" value="C:membrane"/>
    <property type="evidence" value="ECO:0007669"/>
    <property type="project" value="UniProtKB-SubCell"/>
</dbReference>
<organism evidence="3 4">
    <name type="scientific">Alsobacter metallidurans</name>
    <dbReference type="NCBI Taxonomy" id="340221"/>
    <lineage>
        <taxon>Bacteria</taxon>
        <taxon>Pseudomonadati</taxon>
        <taxon>Pseudomonadota</taxon>
        <taxon>Alphaproteobacteria</taxon>
        <taxon>Hyphomicrobiales</taxon>
        <taxon>Alsobacteraceae</taxon>
        <taxon>Alsobacter</taxon>
    </lineage>
</organism>
<feature type="transmembrane region" description="Helical" evidence="1">
    <location>
        <begin position="12"/>
        <end position="36"/>
    </location>
</feature>
<comment type="caution">
    <text evidence="3">The sequence shown here is derived from an EMBL/GenBank/DDBJ whole genome shotgun (WGS) entry which is preliminary data.</text>
</comment>
<feature type="transmembrane region" description="Helical" evidence="1">
    <location>
        <begin position="224"/>
        <end position="248"/>
    </location>
</feature>
<gene>
    <name evidence="3" type="ORF">GCM10007036_32780</name>
</gene>
<evidence type="ECO:0000259" key="2">
    <source>
        <dbReference type="Pfam" id="PF14378"/>
    </source>
</evidence>
<reference evidence="3" key="2">
    <citation type="submission" date="2020-09" db="EMBL/GenBank/DDBJ databases">
        <authorList>
            <person name="Sun Q."/>
            <person name="Zhou Y."/>
        </authorList>
    </citation>
    <scope>NUCLEOTIDE SEQUENCE</scope>
    <source>
        <strain evidence="3">CGMCC 1.12214</strain>
    </source>
</reference>
<protein>
    <recommendedName>
        <fullName evidence="2">Inositolphosphotransferase Aur1/Ipt1 domain-containing protein</fullName>
    </recommendedName>
</protein>
<keyword evidence="1" id="KW-0812">Transmembrane</keyword>
<dbReference type="AlphaFoldDB" id="A0A917I8G6"/>
<dbReference type="EMBL" id="BMES01000002">
    <property type="protein sequence ID" value="GGH25565.1"/>
    <property type="molecule type" value="Genomic_DNA"/>
</dbReference>
<feature type="transmembrane region" description="Helical" evidence="1">
    <location>
        <begin position="42"/>
        <end position="60"/>
    </location>
</feature>
<dbReference type="Pfam" id="PF14378">
    <property type="entry name" value="PAP2_3"/>
    <property type="match status" value="1"/>
</dbReference>
<name>A0A917I8G6_9HYPH</name>
<keyword evidence="1" id="KW-1133">Transmembrane helix</keyword>
<keyword evidence="4" id="KW-1185">Reference proteome</keyword>
<accession>A0A917I8G6</accession>
<dbReference type="PROSITE" id="PS51257">
    <property type="entry name" value="PROKAR_LIPOPROTEIN"/>
    <property type="match status" value="1"/>
</dbReference>
<keyword evidence="1" id="KW-0472">Membrane</keyword>
<dbReference type="RefSeq" id="WP_188518790.1">
    <property type="nucleotide sequence ID" value="NZ_BMES01000002.1"/>
</dbReference>
<dbReference type="Proteomes" id="UP000603912">
    <property type="component" value="Unassembled WGS sequence"/>
</dbReference>
<feature type="transmembrane region" description="Helical" evidence="1">
    <location>
        <begin position="136"/>
        <end position="154"/>
    </location>
</feature>
<reference evidence="3" key="1">
    <citation type="journal article" date="2014" name="Int. J. Syst. Evol. Microbiol.">
        <title>Complete genome sequence of Corynebacterium casei LMG S-19264T (=DSM 44701T), isolated from a smear-ripened cheese.</title>
        <authorList>
            <consortium name="US DOE Joint Genome Institute (JGI-PGF)"/>
            <person name="Walter F."/>
            <person name="Albersmeier A."/>
            <person name="Kalinowski J."/>
            <person name="Ruckert C."/>
        </authorList>
    </citation>
    <scope>NUCLEOTIDE SEQUENCE</scope>
    <source>
        <strain evidence="3">CGMCC 1.12214</strain>
    </source>
</reference>